<sequence>MSQTATLELPDLTELEALALREELGETVRIDKAAVDAKEDGYKDLGLVTAIVILLIPIAKSLSSALAKRKSVVEKTYTLTLPDGSVEEGTLRITASTPAPPEVTASGAELSAFLASQDPPTGTQAQ</sequence>
<evidence type="ECO:0000313" key="3">
    <source>
        <dbReference type="Proteomes" id="UP001321542"/>
    </source>
</evidence>
<gene>
    <name evidence="2" type="ORF">SGFS_042800</name>
</gene>
<dbReference type="RefSeq" id="WP_286252356.1">
    <property type="nucleotide sequence ID" value="NZ_AP018448.1"/>
</dbReference>
<feature type="transmembrane region" description="Helical" evidence="1">
    <location>
        <begin position="45"/>
        <end position="67"/>
    </location>
</feature>
<name>A0ABM7FAI0_9ACTN</name>
<protein>
    <submittedName>
        <fullName evidence="2">Uncharacterized protein</fullName>
    </submittedName>
</protein>
<proteinExistence type="predicted"/>
<evidence type="ECO:0000256" key="1">
    <source>
        <dbReference type="SAM" id="Phobius"/>
    </source>
</evidence>
<keyword evidence="1" id="KW-0472">Membrane</keyword>
<organism evidence="2 3">
    <name type="scientific">Streptomyces graminofaciens</name>
    <dbReference type="NCBI Taxonomy" id="68212"/>
    <lineage>
        <taxon>Bacteria</taxon>
        <taxon>Bacillati</taxon>
        <taxon>Actinomycetota</taxon>
        <taxon>Actinomycetes</taxon>
        <taxon>Kitasatosporales</taxon>
        <taxon>Streptomycetaceae</taxon>
        <taxon>Streptomyces</taxon>
    </lineage>
</organism>
<evidence type="ECO:0000313" key="2">
    <source>
        <dbReference type="EMBL" id="BBC32986.1"/>
    </source>
</evidence>
<keyword evidence="1" id="KW-0812">Transmembrane</keyword>
<dbReference type="Proteomes" id="UP001321542">
    <property type="component" value="Chromosome"/>
</dbReference>
<keyword evidence="3" id="KW-1185">Reference proteome</keyword>
<reference evidence="2 3" key="1">
    <citation type="journal article" date="2010" name="ChemBioChem">
        <title>Cloning and characterization of the biosynthetic gene cluster of 16-membered macrolide antibiotic FD-891: involvement of a dual functional cytochrome P450 monooxygenase catalyzing epoxidation and hydroxylation.</title>
        <authorList>
            <person name="Kudo F."/>
            <person name="Motegi A."/>
            <person name="Mizoue K."/>
            <person name="Eguchi T."/>
        </authorList>
    </citation>
    <scope>NUCLEOTIDE SEQUENCE [LARGE SCALE GENOMIC DNA]</scope>
    <source>
        <strain evidence="2 3">A-8890</strain>
    </source>
</reference>
<dbReference type="EMBL" id="AP018448">
    <property type="protein sequence ID" value="BBC32986.1"/>
    <property type="molecule type" value="Genomic_DNA"/>
</dbReference>
<keyword evidence="1" id="KW-1133">Transmembrane helix</keyword>
<accession>A0ABM7FAI0</accession>
<reference evidence="2 3" key="2">
    <citation type="journal article" date="2023" name="ChemBioChem">
        <title>Acyltransferase Domain Exchange between Two Independent Type I Polyketide Synthases in the Same Producer Strain of Macrolide Antibiotics.</title>
        <authorList>
            <person name="Kudo F."/>
            <person name="Kishikawa K."/>
            <person name="Tsuboi K."/>
            <person name="Kido T."/>
            <person name="Usui T."/>
            <person name="Hashimoto J."/>
            <person name="Shin-Ya K."/>
            <person name="Miyanaga A."/>
            <person name="Eguchi T."/>
        </authorList>
    </citation>
    <scope>NUCLEOTIDE SEQUENCE [LARGE SCALE GENOMIC DNA]</scope>
    <source>
        <strain evidence="2 3">A-8890</strain>
    </source>
</reference>